<keyword evidence="2" id="KW-1133">Transmembrane helix</keyword>
<gene>
    <name evidence="3" type="ORF">BMYO_1366</name>
</gene>
<dbReference type="AlphaFoldDB" id="A0A261FK35"/>
<dbReference type="OrthoDB" id="3268648at2"/>
<feature type="transmembrane region" description="Helical" evidence="2">
    <location>
        <begin position="29"/>
        <end position="49"/>
    </location>
</feature>
<organism evidence="3 4">
    <name type="scientific">Bifidobacterium myosotis</name>
    <dbReference type="NCBI Taxonomy" id="1630166"/>
    <lineage>
        <taxon>Bacteria</taxon>
        <taxon>Bacillati</taxon>
        <taxon>Actinomycetota</taxon>
        <taxon>Actinomycetes</taxon>
        <taxon>Bifidobacteriales</taxon>
        <taxon>Bifidobacteriaceae</taxon>
        <taxon>Bifidobacterium</taxon>
    </lineage>
</organism>
<evidence type="ECO:0000313" key="4">
    <source>
        <dbReference type="Proteomes" id="UP000216871"/>
    </source>
</evidence>
<evidence type="ECO:0000256" key="2">
    <source>
        <dbReference type="SAM" id="Phobius"/>
    </source>
</evidence>
<comment type="caution">
    <text evidence="3">The sequence shown here is derived from an EMBL/GenBank/DDBJ whole genome shotgun (WGS) entry which is preliminary data.</text>
</comment>
<name>A0A261FK35_9BIFI</name>
<keyword evidence="2" id="KW-0812">Transmembrane</keyword>
<feature type="compositionally biased region" description="Polar residues" evidence="1">
    <location>
        <begin position="371"/>
        <end position="382"/>
    </location>
</feature>
<evidence type="ECO:0000256" key="1">
    <source>
        <dbReference type="SAM" id="MobiDB-lite"/>
    </source>
</evidence>
<evidence type="ECO:0000313" key="3">
    <source>
        <dbReference type="EMBL" id="OZG59521.1"/>
    </source>
</evidence>
<protein>
    <recommendedName>
        <fullName evidence="5">Peptidoglycan-binding domain 1 protein</fullName>
    </recommendedName>
</protein>
<dbReference type="RefSeq" id="WP_094667806.1">
    <property type="nucleotide sequence ID" value="NZ_MWWW01000014.1"/>
</dbReference>
<feature type="region of interest" description="Disordered" evidence="1">
    <location>
        <begin position="348"/>
        <end position="393"/>
    </location>
</feature>
<sequence>MARQSSRNGGGGSGFGVGDRRRGRVSVTWLLLAIILTAAISVGACAFLLPDRHPAVLARAGEITSAPVTTQQYDAKRQITVVPTVSAPRKVLINTSGTVTADHSAGGLHSGTAALEVDGRPIVTLATESPLYRDLAPGDTGEDVRALNAELTRLSYNANPESDQYSSLTYWAVVALFGNLGVRSDGALPLADVIWLPQDGATASSWQAATGTMVAAASPIAEIPGAITSLTVKNGTPNAADQTITVFGEQGVLKAGATVIDDPEFCARVTASREFQWAQQGADLTQGVDATVALATPVDVLRVPAAAVFGVKGDRGCIASDGRTMPVTIIGADLGVSLIRLGDERTAAGRQTGDAADGQTAGDESAGGATAQAQSETPSRVSLGSAIAGATCS</sequence>
<proteinExistence type="predicted"/>
<accession>A0A261FK35</accession>
<dbReference type="Proteomes" id="UP000216871">
    <property type="component" value="Unassembled WGS sequence"/>
</dbReference>
<reference evidence="3 4" key="1">
    <citation type="journal article" date="2017" name="BMC Genomics">
        <title>Comparative genomic and phylogenomic analyses of the Bifidobacteriaceae family.</title>
        <authorList>
            <person name="Lugli G.A."/>
            <person name="Milani C."/>
            <person name="Turroni F."/>
            <person name="Duranti S."/>
            <person name="Mancabelli L."/>
            <person name="Mangifesta M."/>
            <person name="Ferrario C."/>
            <person name="Modesto M."/>
            <person name="Mattarelli P."/>
            <person name="Jiri K."/>
            <person name="van Sinderen D."/>
            <person name="Ventura M."/>
        </authorList>
    </citation>
    <scope>NUCLEOTIDE SEQUENCE [LARGE SCALE GENOMIC DNA]</scope>
    <source>
        <strain evidence="3 4">DSM 100196</strain>
    </source>
</reference>
<keyword evidence="2" id="KW-0472">Membrane</keyword>
<evidence type="ECO:0008006" key="5">
    <source>
        <dbReference type="Google" id="ProtNLM"/>
    </source>
</evidence>
<dbReference type="EMBL" id="MWWW01000014">
    <property type="protein sequence ID" value="OZG59521.1"/>
    <property type="molecule type" value="Genomic_DNA"/>
</dbReference>
<keyword evidence="4" id="KW-1185">Reference proteome</keyword>